<reference evidence="1 2" key="1">
    <citation type="journal article" date="2020" name="ISME J.">
        <title>Comparative genomics reveals insights into cyanobacterial evolution and habitat adaptation.</title>
        <authorList>
            <person name="Chen M.Y."/>
            <person name="Teng W.K."/>
            <person name="Zhao L."/>
            <person name="Hu C.X."/>
            <person name="Zhou Y.K."/>
            <person name="Han B.P."/>
            <person name="Song L.R."/>
            <person name="Shu W.S."/>
        </authorList>
    </citation>
    <scope>NUCLEOTIDE SEQUENCE [LARGE SCALE GENOMIC DNA]</scope>
    <source>
        <strain evidence="1 2">FACHB-248</strain>
    </source>
</reference>
<keyword evidence="2" id="KW-1185">Reference proteome</keyword>
<dbReference type="EMBL" id="JACJTA010000033">
    <property type="protein sequence ID" value="MBD2606041.1"/>
    <property type="molecule type" value="Genomic_DNA"/>
</dbReference>
<dbReference type="Proteomes" id="UP000660380">
    <property type="component" value="Unassembled WGS sequence"/>
</dbReference>
<proteinExistence type="predicted"/>
<name>A0ABR8GRK5_9CYAN</name>
<sequence length="122" mass="12925">MQAGRNAKSLTPLEFIPAELTSINGKSPGNPVVELATSNGTTPHATTGGTPLRVRHFDGTVQATAEWNHRNAVAHQSLRGNEEKRIVGLETVESQVDQTSGGIPTVRVGQSVIGLRCSENTN</sequence>
<evidence type="ECO:0000313" key="2">
    <source>
        <dbReference type="Proteomes" id="UP000660380"/>
    </source>
</evidence>
<gene>
    <name evidence="1" type="ORF">H6G81_16285</name>
</gene>
<evidence type="ECO:0000313" key="1">
    <source>
        <dbReference type="EMBL" id="MBD2606041.1"/>
    </source>
</evidence>
<accession>A0ABR8GRK5</accession>
<comment type="caution">
    <text evidence="1">The sequence shown here is derived from an EMBL/GenBank/DDBJ whole genome shotgun (WGS) entry which is preliminary data.</text>
</comment>
<protein>
    <submittedName>
        <fullName evidence="1">Uncharacterized protein</fullName>
    </submittedName>
</protein>
<organism evidence="1 2">
    <name type="scientific">Scytonema hofmannii FACHB-248</name>
    <dbReference type="NCBI Taxonomy" id="1842502"/>
    <lineage>
        <taxon>Bacteria</taxon>
        <taxon>Bacillati</taxon>
        <taxon>Cyanobacteriota</taxon>
        <taxon>Cyanophyceae</taxon>
        <taxon>Nostocales</taxon>
        <taxon>Scytonemataceae</taxon>
        <taxon>Scytonema</taxon>
    </lineage>
</organism>